<sequence length="211" mass="24673">MAESLLDQQIKILKNYEEIITKIYHKQRDQMGLRTDAPAEINRKFAILQSKIEENHTLSPELKQTQIDTLNEVKKQRLDMLRRDDANFRKITRRLQTFSFIIPHQIMYNIETINNEALESVKKIPIDRIPKENLASRIKSIEDERIQRLEKLDLTDVIAKIEAKIPIAMEEERVSAQRTAELVGVLSGGGGKYYGKYVKYKIKYMNLKKSI</sequence>
<protein>
    <submittedName>
        <fullName evidence="1">Uncharacterized protein</fullName>
    </submittedName>
</protein>
<evidence type="ECO:0000313" key="1">
    <source>
        <dbReference type="EMBL" id="AYV80700.1"/>
    </source>
</evidence>
<accession>A0A3G5A0P6</accession>
<dbReference type="EMBL" id="MK072247">
    <property type="protein sequence ID" value="AYV80700.1"/>
    <property type="molecule type" value="Genomic_DNA"/>
</dbReference>
<reference evidence="1" key="1">
    <citation type="submission" date="2018-10" db="EMBL/GenBank/DDBJ databases">
        <title>Hidden diversity of soil giant viruses.</title>
        <authorList>
            <person name="Schulz F."/>
            <person name="Alteio L."/>
            <person name="Goudeau D."/>
            <person name="Ryan E.M."/>
            <person name="Malmstrom R.R."/>
            <person name="Blanchard J."/>
            <person name="Woyke T."/>
        </authorList>
    </citation>
    <scope>NUCLEOTIDE SEQUENCE</scope>
    <source>
        <strain evidence="1">HAV1</strain>
    </source>
</reference>
<proteinExistence type="predicted"/>
<name>A0A3G5A0P6_9VIRU</name>
<gene>
    <name evidence="1" type="ORF">Harvfovirus5_4</name>
</gene>
<organism evidence="1">
    <name type="scientific">Harvfovirus sp</name>
    <dbReference type="NCBI Taxonomy" id="2487768"/>
    <lineage>
        <taxon>Viruses</taxon>
        <taxon>Varidnaviria</taxon>
        <taxon>Bamfordvirae</taxon>
        <taxon>Nucleocytoviricota</taxon>
        <taxon>Megaviricetes</taxon>
        <taxon>Imitervirales</taxon>
        <taxon>Mimiviridae</taxon>
        <taxon>Klosneuvirinae</taxon>
    </lineage>
</organism>